<evidence type="ECO:0000256" key="7">
    <source>
        <dbReference type="SAM" id="Phobius"/>
    </source>
</evidence>
<dbReference type="Proteomes" id="UP000554482">
    <property type="component" value="Unassembled WGS sequence"/>
</dbReference>
<dbReference type="PRINTS" id="PR00385">
    <property type="entry name" value="P450"/>
</dbReference>
<dbReference type="GO" id="GO:0016705">
    <property type="term" value="F:oxidoreductase activity, acting on paired donors, with incorporation or reduction of molecular oxygen"/>
    <property type="evidence" value="ECO:0007669"/>
    <property type="project" value="InterPro"/>
</dbReference>
<keyword evidence="7" id="KW-0812">Transmembrane</keyword>
<evidence type="ECO:0000256" key="4">
    <source>
        <dbReference type="ARBA" id="ARBA00023004"/>
    </source>
</evidence>
<keyword evidence="6" id="KW-0503">Monooxygenase</keyword>
<organism evidence="8 9">
    <name type="scientific">Thalictrum thalictroides</name>
    <name type="common">Rue-anemone</name>
    <name type="synonym">Anemone thalictroides</name>
    <dbReference type="NCBI Taxonomy" id="46969"/>
    <lineage>
        <taxon>Eukaryota</taxon>
        <taxon>Viridiplantae</taxon>
        <taxon>Streptophyta</taxon>
        <taxon>Embryophyta</taxon>
        <taxon>Tracheophyta</taxon>
        <taxon>Spermatophyta</taxon>
        <taxon>Magnoliopsida</taxon>
        <taxon>Ranunculales</taxon>
        <taxon>Ranunculaceae</taxon>
        <taxon>Thalictroideae</taxon>
        <taxon>Thalictrum</taxon>
    </lineage>
</organism>
<feature type="binding site" description="axial binding residue" evidence="5">
    <location>
        <position position="455"/>
    </location>
    <ligand>
        <name>heme</name>
        <dbReference type="ChEBI" id="CHEBI:30413"/>
    </ligand>
    <ligandPart>
        <name>Fe</name>
        <dbReference type="ChEBI" id="CHEBI:18248"/>
    </ligandPart>
</feature>
<dbReference type="PANTHER" id="PTHR24296">
    <property type="entry name" value="CYTOCHROME P450"/>
    <property type="match status" value="1"/>
</dbReference>
<reference evidence="8 9" key="1">
    <citation type="submission" date="2020-06" db="EMBL/GenBank/DDBJ databases">
        <title>Transcriptomic and genomic resources for Thalictrum thalictroides and T. hernandezii: Facilitating candidate gene discovery in an emerging model plant lineage.</title>
        <authorList>
            <person name="Arias T."/>
            <person name="Riano-Pachon D.M."/>
            <person name="Di Stilio V.S."/>
        </authorList>
    </citation>
    <scope>NUCLEOTIDE SEQUENCE [LARGE SCALE GENOMIC DNA]</scope>
    <source>
        <strain evidence="9">cv. WT478/WT964</strain>
        <tissue evidence="8">Leaves</tissue>
    </source>
</reference>
<dbReference type="CDD" id="cd11064">
    <property type="entry name" value="CYP86A"/>
    <property type="match status" value="1"/>
</dbReference>
<dbReference type="AlphaFoldDB" id="A0A7J6VD04"/>
<dbReference type="GO" id="GO:0004497">
    <property type="term" value="F:monooxygenase activity"/>
    <property type="evidence" value="ECO:0007669"/>
    <property type="project" value="UniProtKB-KW"/>
</dbReference>
<evidence type="ECO:0000256" key="6">
    <source>
        <dbReference type="RuleBase" id="RU000461"/>
    </source>
</evidence>
<dbReference type="GO" id="GO:0020037">
    <property type="term" value="F:heme binding"/>
    <property type="evidence" value="ECO:0007669"/>
    <property type="project" value="InterPro"/>
</dbReference>
<evidence type="ECO:0000256" key="3">
    <source>
        <dbReference type="ARBA" id="ARBA00023002"/>
    </source>
</evidence>
<keyword evidence="4 5" id="KW-0408">Iron</keyword>
<dbReference type="EMBL" id="JABWDY010034680">
    <property type="protein sequence ID" value="KAF5182478.1"/>
    <property type="molecule type" value="Genomic_DNA"/>
</dbReference>
<evidence type="ECO:0000256" key="1">
    <source>
        <dbReference type="ARBA" id="ARBA00010617"/>
    </source>
</evidence>
<keyword evidence="7" id="KW-0472">Membrane</keyword>
<dbReference type="SUPFAM" id="SSF48264">
    <property type="entry name" value="Cytochrome P450"/>
    <property type="match status" value="1"/>
</dbReference>
<proteinExistence type="inferred from homology"/>
<protein>
    <submittedName>
        <fullName evidence="8">Cytochrome p450</fullName>
    </submittedName>
</protein>
<dbReference type="InterPro" id="IPR017972">
    <property type="entry name" value="Cyt_P450_CS"/>
</dbReference>
<gene>
    <name evidence="8" type="ORF">FRX31_027938</name>
</gene>
<accession>A0A7J6VD04</accession>
<dbReference type="InterPro" id="IPR001128">
    <property type="entry name" value="Cyt_P450"/>
</dbReference>
<dbReference type="InterPro" id="IPR036396">
    <property type="entry name" value="Cyt_P450_sf"/>
</dbReference>
<evidence type="ECO:0000256" key="2">
    <source>
        <dbReference type="ARBA" id="ARBA00022723"/>
    </source>
</evidence>
<sequence>MQLHSWSGMIFLATIFLLSVTWWYRKCKNEVITYWPILADLPSLLQNAHRVNDWLVEVANMYGSTKLLKGPFFAPMDYLLTCDPHNFDHIFKTNFSNYPKGQGYNEVFDIVGDGVFNTDFDRWHAQRSLDRTAFMLNKSMISTMCKKMVEEELLPLLSSFAKTSSAVDLEDIFLRYTFDLIFVAIYGRSPKCLSKDLPEHEFARAMDDALEAIFYRQATPSFWWKLCRYLRVGKEKKHHNAWKTIDRLMAQYLSLKKQDLLKEGHQQTDLLSSYIQFQEEKKRYSSDGDKFLRDSVLGHLSAGRDTTGAALSWFFYMILKHPIVEAKILEELNDIYTKNSNFENEQIEKKPWVFNSGDLKGLVYLHAALCESLRLHPAVPINRKEALREDVLPDGTKVKPGTTIIMSVYAMARMECIWGKDCLEYKPERWIDENGKFRQELMDKLFAFGSGPRICIGKDIALTMVKTAVAAIVFNFHIELVKGHCVYPKPSLVLNMKNGMMVEVKPRVA</sequence>
<dbReference type="PRINTS" id="PR00463">
    <property type="entry name" value="EP450I"/>
</dbReference>
<keyword evidence="3 6" id="KW-0560">Oxidoreductase</keyword>
<comment type="cofactor">
    <cofactor evidence="5">
        <name>heme</name>
        <dbReference type="ChEBI" id="CHEBI:30413"/>
    </cofactor>
</comment>
<dbReference type="OrthoDB" id="1470350at2759"/>
<dbReference type="GO" id="GO:0005506">
    <property type="term" value="F:iron ion binding"/>
    <property type="evidence" value="ECO:0007669"/>
    <property type="project" value="InterPro"/>
</dbReference>
<evidence type="ECO:0000313" key="8">
    <source>
        <dbReference type="EMBL" id="KAF5182478.1"/>
    </source>
</evidence>
<keyword evidence="9" id="KW-1185">Reference proteome</keyword>
<evidence type="ECO:0000256" key="5">
    <source>
        <dbReference type="PIRSR" id="PIRSR602401-1"/>
    </source>
</evidence>
<keyword evidence="2 5" id="KW-0479">Metal-binding</keyword>
<keyword evidence="5 6" id="KW-0349">Heme</keyword>
<evidence type="ECO:0000313" key="9">
    <source>
        <dbReference type="Proteomes" id="UP000554482"/>
    </source>
</evidence>
<keyword evidence="7" id="KW-1133">Transmembrane helix</keyword>
<dbReference type="GO" id="GO:0006629">
    <property type="term" value="P:lipid metabolic process"/>
    <property type="evidence" value="ECO:0007669"/>
    <property type="project" value="UniProtKB-ARBA"/>
</dbReference>
<name>A0A7J6VD04_THATH</name>
<dbReference type="Pfam" id="PF00067">
    <property type="entry name" value="p450"/>
    <property type="match status" value="1"/>
</dbReference>
<dbReference type="PROSITE" id="PS00086">
    <property type="entry name" value="CYTOCHROME_P450"/>
    <property type="match status" value="1"/>
</dbReference>
<dbReference type="InterPro" id="IPR002401">
    <property type="entry name" value="Cyt_P450_E_grp-I"/>
</dbReference>
<dbReference type="GO" id="GO:0044550">
    <property type="term" value="P:secondary metabolite biosynthetic process"/>
    <property type="evidence" value="ECO:0007669"/>
    <property type="project" value="UniProtKB-ARBA"/>
</dbReference>
<feature type="transmembrane region" description="Helical" evidence="7">
    <location>
        <begin position="6"/>
        <end position="24"/>
    </location>
</feature>
<comment type="caution">
    <text evidence="8">The sequence shown here is derived from an EMBL/GenBank/DDBJ whole genome shotgun (WGS) entry which is preliminary data.</text>
</comment>
<comment type="similarity">
    <text evidence="1 6">Belongs to the cytochrome P450 family.</text>
</comment>
<dbReference type="Gene3D" id="1.10.630.10">
    <property type="entry name" value="Cytochrome P450"/>
    <property type="match status" value="1"/>
</dbReference>